<feature type="transmembrane region" description="Helical" evidence="16">
    <location>
        <begin position="73"/>
        <end position="89"/>
    </location>
</feature>
<evidence type="ECO:0000313" key="18">
    <source>
        <dbReference type="EMBL" id="AFJ53909.1"/>
    </source>
</evidence>
<feature type="transmembrane region" description="Helical" evidence="16">
    <location>
        <begin position="166"/>
        <end position="191"/>
    </location>
</feature>
<evidence type="ECO:0000256" key="7">
    <source>
        <dbReference type="ARBA" id="ARBA00022692"/>
    </source>
</evidence>
<evidence type="ECO:0000256" key="15">
    <source>
        <dbReference type="ARBA" id="ARBA00049551"/>
    </source>
</evidence>
<evidence type="ECO:0000256" key="10">
    <source>
        <dbReference type="ARBA" id="ARBA00022989"/>
    </source>
</evidence>
<keyword evidence="11 16" id="KW-0520">NAD</keyword>
<keyword evidence="6 16" id="KW-0679">Respiratory chain</keyword>
<dbReference type="PRINTS" id="PR01437">
    <property type="entry name" value="NUOXDRDTASE4"/>
</dbReference>
<feature type="transmembrane region" description="Helical" evidence="16">
    <location>
        <begin position="328"/>
        <end position="344"/>
    </location>
</feature>
<dbReference type="AlphaFoldDB" id="I6Q038"/>
<evidence type="ECO:0000256" key="4">
    <source>
        <dbReference type="ARBA" id="ARBA00021006"/>
    </source>
</evidence>
<feature type="transmembrane region" description="Helical" evidence="16">
    <location>
        <begin position="42"/>
        <end position="61"/>
    </location>
</feature>
<dbReference type="InterPro" id="IPR001750">
    <property type="entry name" value="ND/Mrp_TM"/>
</dbReference>
<feature type="domain" description="NADH:quinone oxidoreductase/Mrp antiporter transmembrane" evidence="17">
    <location>
        <begin position="92"/>
        <end position="374"/>
    </location>
</feature>
<keyword evidence="13 16" id="KW-0496">Mitochondrion</keyword>
<keyword evidence="14 16" id="KW-0472">Membrane</keyword>
<keyword evidence="9 16" id="KW-0249">Electron transport</keyword>
<dbReference type="GO" id="GO:0008137">
    <property type="term" value="F:NADH dehydrogenase (ubiquinone) activity"/>
    <property type="evidence" value="ECO:0007669"/>
    <property type="project" value="UniProtKB-UniRule"/>
</dbReference>
<dbReference type="EC" id="7.1.1.2" evidence="3 16"/>
<proteinExistence type="inferred from homology"/>
<accession>I6Q038</accession>
<keyword evidence="8" id="KW-1278">Translocase</keyword>
<dbReference type="GO" id="GO:0048039">
    <property type="term" value="F:ubiquinone binding"/>
    <property type="evidence" value="ECO:0007669"/>
    <property type="project" value="TreeGrafter"/>
</dbReference>
<organism evidence="18">
    <name type="scientific">Celleporella hyalina</name>
    <dbReference type="NCBI Taxonomy" id="60593"/>
    <lineage>
        <taxon>Eukaryota</taxon>
        <taxon>Metazoa</taxon>
        <taxon>Spiralia</taxon>
        <taxon>Lophotrochozoa</taxon>
        <taxon>Bryozoa</taxon>
        <taxon>Gymnolaemata</taxon>
        <taxon>Cheilostomatida</taxon>
        <taxon>Flustrina</taxon>
        <taxon>Hippothooidea</taxon>
        <taxon>Hippothoidae</taxon>
        <taxon>Celleporella</taxon>
    </lineage>
</organism>
<feature type="transmembrane region" description="Helical" evidence="16">
    <location>
        <begin position="403"/>
        <end position="422"/>
    </location>
</feature>
<feature type="transmembrane region" description="Helical" evidence="16">
    <location>
        <begin position="125"/>
        <end position="146"/>
    </location>
</feature>
<keyword evidence="7 16" id="KW-0812">Transmembrane</keyword>
<keyword evidence="10 16" id="KW-1133">Transmembrane helix</keyword>
<comment type="function">
    <text evidence="16">Core subunit of the mitochondrial membrane respiratory chain NADH dehydrogenase (Complex I) which catalyzes electron transfer from NADH through the respiratory chain, using ubiquinone as an electron acceptor. Essential for the catalytic activity and assembly of complex I.</text>
</comment>
<dbReference type="PANTHER" id="PTHR43507:SF20">
    <property type="entry name" value="NADH-UBIQUINONE OXIDOREDUCTASE CHAIN 4"/>
    <property type="match status" value="1"/>
</dbReference>
<evidence type="ECO:0000256" key="8">
    <source>
        <dbReference type="ARBA" id="ARBA00022967"/>
    </source>
</evidence>
<dbReference type="Pfam" id="PF00361">
    <property type="entry name" value="Proton_antipo_M"/>
    <property type="match status" value="1"/>
</dbReference>
<evidence type="ECO:0000256" key="14">
    <source>
        <dbReference type="ARBA" id="ARBA00023136"/>
    </source>
</evidence>
<evidence type="ECO:0000256" key="6">
    <source>
        <dbReference type="ARBA" id="ARBA00022660"/>
    </source>
</evidence>
<sequence length="441" mass="49694">MNKMTMMMSSIMIPPLVCVGTNSIHTTSVFFVYPWINSSNLGMYMTALAFFIIYVVMTSTYNKKHTDMKKFKQTSTTILILLPSLFVFFNTNSMIIFFMSFEMCLMPIVYLTMSQGYQPERLKASLYFVMYTTITSLPLVFFMLWVKIMSFSWGFNLMQSVGSLDINILMTTGMIIAFASKLPLWGFHLWLPKAHVEAPMSGSMLLAALLLKLGGFGLAMILMILNTWHSGIIYMFMSLSTYGMMVVSVLMLTMADTKKLIAYSSVIHMNMLMLGMVWGLQSSFIGASVMLLSHGFTAAGLFALLNIPFEGTSSRSSLLYKSFSTSQSGWLFLLVPFALYNMSIPPSMNFFSELWLMASALTQYSTLVIVFAFVMFMSAVYNMSLVITTMGNNFNMKSDMKRMLIPSVIYSKLLALSFPLMLGSTNYSMVFNTEFTQMGVC</sequence>
<evidence type="ECO:0000256" key="9">
    <source>
        <dbReference type="ARBA" id="ARBA00022982"/>
    </source>
</evidence>
<evidence type="ECO:0000259" key="17">
    <source>
        <dbReference type="Pfam" id="PF00361"/>
    </source>
</evidence>
<dbReference type="EMBL" id="JQ839276">
    <property type="protein sequence ID" value="AFJ53909.1"/>
    <property type="molecule type" value="Genomic_DNA"/>
</dbReference>
<dbReference type="GO" id="GO:0042773">
    <property type="term" value="P:ATP synthesis coupled electron transport"/>
    <property type="evidence" value="ECO:0007669"/>
    <property type="project" value="InterPro"/>
</dbReference>
<evidence type="ECO:0000256" key="1">
    <source>
        <dbReference type="ARBA" id="ARBA00004225"/>
    </source>
</evidence>
<evidence type="ECO:0000256" key="13">
    <source>
        <dbReference type="ARBA" id="ARBA00023128"/>
    </source>
</evidence>
<feature type="transmembrane region" description="Helical" evidence="16">
    <location>
        <begin position="203"/>
        <end position="225"/>
    </location>
</feature>
<keyword evidence="12 16" id="KW-0830">Ubiquinone</keyword>
<dbReference type="GO" id="GO:0003954">
    <property type="term" value="F:NADH dehydrogenase activity"/>
    <property type="evidence" value="ECO:0007669"/>
    <property type="project" value="TreeGrafter"/>
</dbReference>
<feature type="transmembrane region" description="Helical" evidence="16">
    <location>
        <begin position="284"/>
        <end position="307"/>
    </location>
</feature>
<comment type="similarity">
    <text evidence="2 16">Belongs to the complex I subunit 4 family.</text>
</comment>
<dbReference type="PANTHER" id="PTHR43507">
    <property type="entry name" value="NADH-UBIQUINONE OXIDOREDUCTASE CHAIN 4"/>
    <property type="match status" value="1"/>
</dbReference>
<feature type="transmembrane region" description="Helical" evidence="16">
    <location>
        <begin position="364"/>
        <end position="391"/>
    </location>
</feature>
<evidence type="ECO:0000256" key="12">
    <source>
        <dbReference type="ARBA" id="ARBA00023075"/>
    </source>
</evidence>
<evidence type="ECO:0000256" key="2">
    <source>
        <dbReference type="ARBA" id="ARBA00009025"/>
    </source>
</evidence>
<comment type="catalytic activity">
    <reaction evidence="15 16">
        <text>a ubiquinone + NADH + 5 H(+)(in) = a ubiquinol + NAD(+) + 4 H(+)(out)</text>
        <dbReference type="Rhea" id="RHEA:29091"/>
        <dbReference type="Rhea" id="RHEA-COMP:9565"/>
        <dbReference type="Rhea" id="RHEA-COMP:9566"/>
        <dbReference type="ChEBI" id="CHEBI:15378"/>
        <dbReference type="ChEBI" id="CHEBI:16389"/>
        <dbReference type="ChEBI" id="CHEBI:17976"/>
        <dbReference type="ChEBI" id="CHEBI:57540"/>
        <dbReference type="ChEBI" id="CHEBI:57945"/>
        <dbReference type="EC" id="7.1.1.2"/>
    </reaction>
</comment>
<keyword evidence="5 16" id="KW-0813">Transport</keyword>
<feature type="transmembrane region" description="Helical" evidence="16">
    <location>
        <begin position="231"/>
        <end position="253"/>
    </location>
</feature>
<dbReference type="GO" id="GO:0031966">
    <property type="term" value="C:mitochondrial membrane"/>
    <property type="evidence" value="ECO:0007669"/>
    <property type="project" value="UniProtKB-SubCell"/>
</dbReference>
<dbReference type="GO" id="GO:0015990">
    <property type="term" value="P:electron transport coupled proton transport"/>
    <property type="evidence" value="ECO:0007669"/>
    <property type="project" value="TreeGrafter"/>
</dbReference>
<evidence type="ECO:0000256" key="3">
    <source>
        <dbReference type="ARBA" id="ARBA00012944"/>
    </source>
</evidence>
<gene>
    <name evidence="18" type="primary">NAD4</name>
</gene>
<geneLocation type="mitochondrion" evidence="18"/>
<dbReference type="InterPro" id="IPR003918">
    <property type="entry name" value="NADH_UbQ_OxRdtase"/>
</dbReference>
<evidence type="ECO:0000256" key="11">
    <source>
        <dbReference type="ARBA" id="ARBA00023027"/>
    </source>
</evidence>
<protein>
    <recommendedName>
        <fullName evidence="4 16">NADH-ubiquinone oxidoreductase chain 4</fullName>
        <ecNumber evidence="3 16">7.1.1.2</ecNumber>
    </recommendedName>
</protein>
<name>I6Q038_9BILA</name>
<evidence type="ECO:0000256" key="5">
    <source>
        <dbReference type="ARBA" id="ARBA00022448"/>
    </source>
</evidence>
<comment type="subcellular location">
    <subcellularLocation>
        <location evidence="1 16">Mitochondrion membrane</location>
        <topology evidence="1 16">Multi-pass membrane protein</topology>
    </subcellularLocation>
</comment>
<evidence type="ECO:0000256" key="16">
    <source>
        <dbReference type="RuleBase" id="RU003297"/>
    </source>
</evidence>
<reference evidence="18" key="1">
    <citation type="journal article" date="2012" name="Mol. Biol. Rep.">
        <title>Molecular variability in the Celleporella hyalina (Bryozoa; Cheilostomata) species complex: evidence for cryptic speciation from complete mitochondrial genomes.</title>
        <authorList>
            <person name="Waeschenbach A."/>
            <person name="Porter J.S."/>
            <person name="Hughes R.N."/>
        </authorList>
    </citation>
    <scope>NUCLEOTIDE SEQUENCE</scope>
    <source>
        <strain evidence="18">W</strain>
    </source>
</reference>